<feature type="domain" description="DUF1846" evidence="1">
    <location>
        <begin position="11"/>
        <end position="342"/>
    </location>
</feature>
<organism evidence="3 4">
    <name type="scientific">Planococcus rifietoensis</name>
    <dbReference type="NCBI Taxonomy" id="200991"/>
    <lineage>
        <taxon>Bacteria</taxon>
        <taxon>Bacillati</taxon>
        <taxon>Bacillota</taxon>
        <taxon>Bacilli</taxon>
        <taxon>Bacillales</taxon>
        <taxon>Caryophanaceae</taxon>
        <taxon>Planococcus</taxon>
    </lineage>
</organism>
<dbReference type="InterPro" id="IPR048496">
    <property type="entry name" value="DUF1846_N"/>
</dbReference>
<name>A0A0U2XSJ3_9BACL</name>
<dbReference type="Gene3D" id="1.20.1570.10">
    <property type="entry name" value="dip2346 domain like"/>
    <property type="match status" value="1"/>
</dbReference>
<dbReference type="Gene3D" id="3.40.140.40">
    <property type="entry name" value="Domain of unknown function (DUF1846), C-terminal subdomain"/>
    <property type="match status" value="1"/>
</dbReference>
<evidence type="ECO:0000313" key="4">
    <source>
        <dbReference type="Proteomes" id="UP000067683"/>
    </source>
</evidence>
<accession>A0A0U2XSJ3</accession>
<sequence>MKGGTELNEKIGFDSEKYLQEQSAYILERVQQYDKLYLEFGGKLIGDKHAKRVLPGFDEDAKIKLLHTLKEKAEIIICVYAGDIERNKVREDYGITYDQDVLRLIDEYRAYGISVNSVLITRYQGQPTVKVFMTKLERSGINVCIHREIEGYPANVEAVLGEEGFATNPYIKTTKPIVVVTGPGPGSGKLATCLNQMYHENKLGNEAGYAKFETFPVWNLPLKHPVNIAYEAATVDLKDVNMIDNYHYEAYEKVAVNYNRDIETFPVIKRIIERITGKESVYSSPTDMGVNRLKSGITDDRVVQEAAKQEIIRRSFVVENDYKKGLADEDSVRHMQVILEETGLKKEDRAPVLPARNYAKEVQAQIDSTNLQAVIAIELPNGEMITGRTTTLMDASAAAILNGLKKLTNISDEIDLLSPMILQTIQRLKTDDLNSRVPTLSANEVLIALAISAVTNPTSELAYKQLPHLKDTQAHSTVILNRENEQTFKKLGIDITNDPVYPTENLYYN</sequence>
<gene>
    <name evidence="3" type="ORF">AUC31_10475</name>
</gene>
<dbReference type="Pfam" id="PF20921">
    <property type="entry name" value="DUF1846_C"/>
    <property type="match status" value="1"/>
</dbReference>
<evidence type="ECO:0000313" key="3">
    <source>
        <dbReference type="EMBL" id="ALS75592.1"/>
    </source>
</evidence>
<evidence type="ECO:0000259" key="2">
    <source>
        <dbReference type="Pfam" id="PF20921"/>
    </source>
</evidence>
<dbReference type="AlphaFoldDB" id="A0A0U2XSJ3"/>
<reference evidence="3" key="1">
    <citation type="submission" date="2016-01" db="EMBL/GenBank/DDBJ databases">
        <title>Complete genome of Planococcus rifietoensis type strain M8.</title>
        <authorList>
            <person name="See-Too W.S."/>
        </authorList>
    </citation>
    <scope>NUCLEOTIDE SEQUENCE [LARGE SCALE GENOMIC DNA]</scope>
    <source>
        <strain evidence="3">M8</strain>
    </source>
</reference>
<dbReference type="Proteomes" id="UP000067683">
    <property type="component" value="Chromosome"/>
</dbReference>
<dbReference type="NCBIfam" id="NF010184">
    <property type="entry name" value="PRK13663.1"/>
    <property type="match status" value="1"/>
</dbReference>
<feature type="domain" description="DUF1846" evidence="2">
    <location>
        <begin position="347"/>
        <end position="507"/>
    </location>
</feature>
<dbReference type="Pfam" id="PF08903">
    <property type="entry name" value="DUF1846"/>
    <property type="match status" value="1"/>
</dbReference>
<keyword evidence="4" id="KW-1185">Reference proteome</keyword>
<proteinExistence type="predicted"/>
<dbReference type="InterPro" id="IPR048441">
    <property type="entry name" value="DUF1846_C"/>
</dbReference>
<dbReference type="KEGG" id="prt:AUC31_10475"/>
<dbReference type="OrthoDB" id="9803572at2"/>
<dbReference type="EMBL" id="CP013659">
    <property type="protein sequence ID" value="ALS75592.1"/>
    <property type="molecule type" value="Genomic_DNA"/>
</dbReference>
<protein>
    <submittedName>
        <fullName evidence="3">Uncharacterized protein</fullName>
    </submittedName>
</protein>
<dbReference type="Gene3D" id="3.10.630.10">
    <property type="entry name" value="dip2346 domain like"/>
    <property type="match status" value="1"/>
</dbReference>
<evidence type="ECO:0000259" key="1">
    <source>
        <dbReference type="Pfam" id="PF08903"/>
    </source>
</evidence>